<evidence type="ECO:0000256" key="1">
    <source>
        <dbReference type="ARBA" id="ARBA00004651"/>
    </source>
</evidence>
<keyword evidence="5 12" id="KW-0812">Transmembrane</keyword>
<evidence type="ECO:0000256" key="8">
    <source>
        <dbReference type="ARBA" id="ARBA00022840"/>
    </source>
</evidence>
<keyword evidence="3" id="KW-0597">Phosphoprotein</keyword>
<reference evidence="15" key="1">
    <citation type="submission" date="2011-06" db="EMBL/GenBank/DDBJ databases">
        <title>Complete genome sequence of Paenibacillus mucilaginosus KNP414.</title>
        <authorList>
            <person name="Wang J."/>
            <person name="Hu S."/>
            <person name="Hu X."/>
            <person name="Zhang B."/>
            <person name="Dong D."/>
            <person name="Zhang S."/>
            <person name="Zhao K."/>
            <person name="Wu D."/>
        </authorList>
    </citation>
    <scope>NUCLEOTIDE SEQUENCE [LARGE SCALE GENOMIC DNA]</scope>
    <source>
        <strain evidence="15">KNP414</strain>
    </source>
</reference>
<dbReference type="InterPro" id="IPR036890">
    <property type="entry name" value="HATPase_C_sf"/>
</dbReference>
<dbReference type="PANTHER" id="PTHR34220:SF11">
    <property type="entry name" value="SENSOR PROTEIN KINASE HPTS"/>
    <property type="match status" value="1"/>
</dbReference>
<dbReference type="KEGG" id="pms:KNP414_02166"/>
<protein>
    <submittedName>
        <fullName evidence="14">Histidine kinase</fullName>
    </submittedName>
</protein>
<sequence length="619" mass="70306">MILFGRRFRPFSITSFRTKLTLVSVLCILLPALVTLVVYNLLTRDAVKEQAVSGAKQTLELIDGHVSNTLEYMTYLLNYIQEDIDLKMALKQLNDTVYSEDRLTNEQYTTGSVVRYKIDSLTAAGESVYLTIVLPNGMYFTNYPAYEYAPARILKEPWLRQANGVYGYHSYWPGTLPTQFLSEKGRNPYQLTVVRALRNQSSDNSTIYAYVVVTIMESRIHRYFERLAAGQEVMLLDRDDRVLSHTDAGHIGTDFAYLKQAEGEPERDIVRRDGTDYLISQHPISFSVNGWKLVSLTPYRTAVTKINAIFQNVFLFQLVSFVLFFILLMVALRAFTKPLVKLDKVAVEVQKGDLSVRSSIRGMDEIGRLGKSFDGMLERISDMIEEITQTQARKRKAELSMLQAQINPHFLFNVLNSIRMKVLGRGDRESAEMIASLSKLLRMTIQDQGSIPLHDEVETVIDYMKLMNMRQKETAVLEVDIAPEVYLERVPRFFLQPLIENALIHGLNQQAGTVFLEASLEEADLIRIRVRDTGQGMDAEKLERLRRRLSALPGEEAAGPDKKGFSSIGLANVYERMRMTFGERFRMVIDSTEGAGTVITMYIPKQEEAEPHVQGHAGG</sequence>
<dbReference type="InterPro" id="IPR003594">
    <property type="entry name" value="HATPase_dom"/>
</dbReference>
<dbReference type="SUPFAM" id="SSF55874">
    <property type="entry name" value="ATPase domain of HSP90 chaperone/DNA topoisomerase II/histidine kinase"/>
    <property type="match status" value="1"/>
</dbReference>
<evidence type="ECO:0000256" key="5">
    <source>
        <dbReference type="ARBA" id="ARBA00022692"/>
    </source>
</evidence>
<dbReference type="SUPFAM" id="SSF158472">
    <property type="entry name" value="HAMP domain-like"/>
    <property type="match status" value="1"/>
</dbReference>
<dbReference type="EMBL" id="CP002869">
    <property type="protein sequence ID" value="AEI40727.1"/>
    <property type="molecule type" value="Genomic_DNA"/>
</dbReference>
<reference evidence="14 15" key="2">
    <citation type="journal article" date="2013" name="Genome Announc.">
        <title>Genome Sequence of Growth-Improving Paenibacillus mucilaginosus Strain KNP414.</title>
        <authorList>
            <person name="Lu J.J."/>
            <person name="Wang J.F."/>
            <person name="Hu X.F."/>
        </authorList>
    </citation>
    <scope>NUCLEOTIDE SEQUENCE [LARGE SCALE GENOMIC DNA]</scope>
    <source>
        <strain evidence="14 15">KNP414</strain>
    </source>
</reference>
<dbReference type="Gene3D" id="3.30.450.20">
    <property type="entry name" value="PAS domain"/>
    <property type="match status" value="1"/>
</dbReference>
<keyword evidence="6" id="KW-0547">Nucleotide-binding</keyword>
<keyword evidence="7 14" id="KW-0418">Kinase</keyword>
<dbReference type="SMART" id="SM00387">
    <property type="entry name" value="HATPase_c"/>
    <property type="match status" value="1"/>
</dbReference>
<keyword evidence="8" id="KW-0067">ATP-binding</keyword>
<evidence type="ECO:0000256" key="11">
    <source>
        <dbReference type="ARBA" id="ARBA00023136"/>
    </source>
</evidence>
<feature type="transmembrane region" description="Helical" evidence="12">
    <location>
        <begin position="20"/>
        <end position="42"/>
    </location>
</feature>
<dbReference type="PATRIC" id="fig|1036673.3.peg.1945"/>
<keyword evidence="11 12" id="KW-0472">Membrane</keyword>
<dbReference type="Gene3D" id="6.10.340.10">
    <property type="match status" value="1"/>
</dbReference>
<evidence type="ECO:0000256" key="9">
    <source>
        <dbReference type="ARBA" id="ARBA00022989"/>
    </source>
</evidence>
<dbReference type="Pfam" id="PF00672">
    <property type="entry name" value="HAMP"/>
    <property type="match status" value="1"/>
</dbReference>
<dbReference type="Gene3D" id="3.30.565.10">
    <property type="entry name" value="Histidine kinase-like ATPase, C-terminal domain"/>
    <property type="match status" value="1"/>
</dbReference>
<evidence type="ECO:0000256" key="4">
    <source>
        <dbReference type="ARBA" id="ARBA00022679"/>
    </source>
</evidence>
<evidence type="ECO:0000259" key="13">
    <source>
        <dbReference type="PROSITE" id="PS50885"/>
    </source>
</evidence>
<evidence type="ECO:0000313" key="14">
    <source>
        <dbReference type="EMBL" id="AEI40727.1"/>
    </source>
</evidence>
<dbReference type="InterPro" id="IPR050640">
    <property type="entry name" value="Bact_2-comp_sensor_kinase"/>
</dbReference>
<feature type="transmembrane region" description="Helical" evidence="12">
    <location>
        <begin position="314"/>
        <end position="335"/>
    </location>
</feature>
<proteinExistence type="predicted"/>
<keyword evidence="4" id="KW-0808">Transferase</keyword>
<evidence type="ECO:0000256" key="3">
    <source>
        <dbReference type="ARBA" id="ARBA00022553"/>
    </source>
</evidence>
<dbReference type="GO" id="GO:0005886">
    <property type="term" value="C:plasma membrane"/>
    <property type="evidence" value="ECO:0007669"/>
    <property type="project" value="UniProtKB-SubCell"/>
</dbReference>
<gene>
    <name evidence="14" type="ordered locus">KNP414_02166</name>
</gene>
<organism evidence="14 15">
    <name type="scientific">Paenibacillus mucilaginosus (strain KNP414)</name>
    <dbReference type="NCBI Taxonomy" id="1036673"/>
    <lineage>
        <taxon>Bacteria</taxon>
        <taxon>Bacillati</taxon>
        <taxon>Bacillota</taxon>
        <taxon>Bacilli</taxon>
        <taxon>Bacillales</taxon>
        <taxon>Paenibacillaceae</taxon>
        <taxon>Paenibacillus</taxon>
    </lineage>
</organism>
<keyword evidence="2" id="KW-1003">Cell membrane</keyword>
<dbReference type="PANTHER" id="PTHR34220">
    <property type="entry name" value="SENSOR HISTIDINE KINASE YPDA"/>
    <property type="match status" value="1"/>
</dbReference>
<dbReference type="InterPro" id="IPR003660">
    <property type="entry name" value="HAMP_dom"/>
</dbReference>
<dbReference type="Proteomes" id="UP000006620">
    <property type="component" value="Chromosome"/>
</dbReference>
<comment type="subcellular location">
    <subcellularLocation>
        <location evidence="1">Cell membrane</location>
        <topology evidence="1">Multi-pass membrane protein</topology>
    </subcellularLocation>
</comment>
<name>F8F4Z7_PAEMK</name>
<evidence type="ECO:0000313" key="15">
    <source>
        <dbReference type="Proteomes" id="UP000006620"/>
    </source>
</evidence>
<evidence type="ECO:0000256" key="6">
    <source>
        <dbReference type="ARBA" id="ARBA00022741"/>
    </source>
</evidence>
<evidence type="ECO:0000256" key="7">
    <source>
        <dbReference type="ARBA" id="ARBA00022777"/>
    </source>
</evidence>
<keyword evidence="9 12" id="KW-1133">Transmembrane helix</keyword>
<evidence type="ECO:0000256" key="10">
    <source>
        <dbReference type="ARBA" id="ARBA00023012"/>
    </source>
</evidence>
<dbReference type="HOGENOM" id="CLU_020473_6_1_9"/>
<dbReference type="GO" id="GO:0000155">
    <property type="term" value="F:phosphorelay sensor kinase activity"/>
    <property type="evidence" value="ECO:0007669"/>
    <property type="project" value="InterPro"/>
</dbReference>
<dbReference type="SMART" id="SM00304">
    <property type="entry name" value="HAMP"/>
    <property type="match status" value="1"/>
</dbReference>
<dbReference type="Pfam" id="PF06580">
    <property type="entry name" value="His_kinase"/>
    <property type="match status" value="1"/>
</dbReference>
<evidence type="ECO:0000256" key="12">
    <source>
        <dbReference type="SAM" id="Phobius"/>
    </source>
</evidence>
<accession>F8F4Z7</accession>
<dbReference type="InterPro" id="IPR010559">
    <property type="entry name" value="Sig_transdc_His_kin_internal"/>
</dbReference>
<dbReference type="RefSeq" id="WP_013915888.1">
    <property type="nucleotide sequence ID" value="NC_015690.1"/>
</dbReference>
<keyword evidence="10" id="KW-0902">Two-component regulatory system</keyword>
<feature type="domain" description="HAMP" evidence="13">
    <location>
        <begin position="333"/>
        <end position="385"/>
    </location>
</feature>
<dbReference type="Pfam" id="PF02518">
    <property type="entry name" value="HATPase_c"/>
    <property type="match status" value="1"/>
</dbReference>
<dbReference type="PROSITE" id="PS50885">
    <property type="entry name" value="HAMP"/>
    <property type="match status" value="1"/>
</dbReference>
<dbReference type="CDD" id="cd06225">
    <property type="entry name" value="HAMP"/>
    <property type="match status" value="1"/>
</dbReference>
<evidence type="ECO:0000256" key="2">
    <source>
        <dbReference type="ARBA" id="ARBA00022475"/>
    </source>
</evidence>
<dbReference type="GO" id="GO:0005524">
    <property type="term" value="F:ATP binding"/>
    <property type="evidence" value="ECO:0007669"/>
    <property type="project" value="UniProtKB-KW"/>
</dbReference>
<dbReference type="AlphaFoldDB" id="F8F4Z7"/>